<sequence length="80" mass="9450">MAGWRGHSFFYAFKCPDCDNVSIDYPHGYELYFRCAFCLKCVSIDDKKIYRDCGVEPPPGLLRSMCIFLKYLIRRRRPIS</sequence>
<organism evidence="1 2">
    <name type="scientific">Candidatus Yanofskybacteria bacterium RIFCSPHIGHO2_01_FULL_44_17</name>
    <dbReference type="NCBI Taxonomy" id="1802668"/>
    <lineage>
        <taxon>Bacteria</taxon>
        <taxon>Candidatus Yanofskyibacteriota</taxon>
    </lineage>
</organism>
<dbReference type="Proteomes" id="UP000177507">
    <property type="component" value="Unassembled WGS sequence"/>
</dbReference>
<reference evidence="1 2" key="1">
    <citation type="journal article" date="2016" name="Nat. Commun.">
        <title>Thousands of microbial genomes shed light on interconnected biogeochemical processes in an aquifer system.</title>
        <authorList>
            <person name="Anantharaman K."/>
            <person name="Brown C.T."/>
            <person name="Hug L.A."/>
            <person name="Sharon I."/>
            <person name="Castelle C.J."/>
            <person name="Probst A.J."/>
            <person name="Thomas B.C."/>
            <person name="Singh A."/>
            <person name="Wilkins M.J."/>
            <person name="Karaoz U."/>
            <person name="Brodie E.L."/>
            <person name="Williams K.H."/>
            <person name="Hubbard S.S."/>
            <person name="Banfield J.F."/>
        </authorList>
    </citation>
    <scope>NUCLEOTIDE SEQUENCE [LARGE SCALE GENOMIC DNA]</scope>
</reference>
<proteinExistence type="predicted"/>
<dbReference type="EMBL" id="MGJI01000017">
    <property type="protein sequence ID" value="OGN04773.1"/>
    <property type="molecule type" value="Genomic_DNA"/>
</dbReference>
<evidence type="ECO:0000313" key="2">
    <source>
        <dbReference type="Proteomes" id="UP000177507"/>
    </source>
</evidence>
<dbReference type="STRING" id="1802668.A2831_01890"/>
<evidence type="ECO:0000313" key="1">
    <source>
        <dbReference type="EMBL" id="OGN04773.1"/>
    </source>
</evidence>
<dbReference type="AlphaFoldDB" id="A0A1F8EVA9"/>
<comment type="caution">
    <text evidence="1">The sequence shown here is derived from an EMBL/GenBank/DDBJ whole genome shotgun (WGS) entry which is preliminary data.</text>
</comment>
<name>A0A1F8EVA9_9BACT</name>
<protein>
    <submittedName>
        <fullName evidence="1">Uncharacterized protein</fullName>
    </submittedName>
</protein>
<accession>A0A1F8EVA9</accession>
<gene>
    <name evidence="1" type="ORF">A2831_01890</name>
</gene>